<reference evidence="16" key="1">
    <citation type="submission" date="2007-10" db="EMBL/GenBank/DDBJ databases">
        <title>Complete sequence of Salinispora arenicola CNS-205.</title>
        <authorList>
            <consortium name="US DOE Joint Genome Institute"/>
            <person name="Copeland A."/>
            <person name="Lucas S."/>
            <person name="Lapidus A."/>
            <person name="Barry K."/>
            <person name="Glavina del Rio T."/>
            <person name="Dalin E."/>
            <person name="Tice H."/>
            <person name="Pitluck S."/>
            <person name="Foster B."/>
            <person name="Schmutz J."/>
            <person name="Larimer F."/>
            <person name="Land M."/>
            <person name="Hauser L."/>
            <person name="Kyrpides N."/>
            <person name="Ivanova N."/>
            <person name="Jensen P.R."/>
            <person name="Moore B.S."/>
            <person name="Penn K."/>
            <person name="Jenkins C."/>
            <person name="Udwary D."/>
            <person name="Xiang L."/>
            <person name="Gontang E."/>
            <person name="Richardson P."/>
        </authorList>
    </citation>
    <scope>NUCLEOTIDE SEQUENCE [LARGE SCALE GENOMIC DNA]</scope>
    <source>
        <strain evidence="16">CNS-205</strain>
    </source>
</reference>
<dbReference type="AlphaFoldDB" id="A8M129"/>
<comment type="similarity">
    <text evidence="3">Belongs to the lysine N(6)-hydroxylase/L-ornithine N(5)-oxygenase family.</text>
</comment>
<evidence type="ECO:0000256" key="7">
    <source>
        <dbReference type="ARBA" id="ARBA00022827"/>
    </source>
</evidence>
<comment type="catalytic activity">
    <reaction evidence="15">
        <text>L-lysine + NADPH + O2 = N(6)-hydroxy-L-lysine + NADP(+) + H2O</text>
        <dbReference type="Rhea" id="RHEA:23228"/>
        <dbReference type="ChEBI" id="CHEBI:15377"/>
        <dbReference type="ChEBI" id="CHEBI:15379"/>
        <dbReference type="ChEBI" id="CHEBI:32551"/>
        <dbReference type="ChEBI" id="CHEBI:57783"/>
        <dbReference type="ChEBI" id="CHEBI:57820"/>
        <dbReference type="ChEBI" id="CHEBI:58349"/>
        <dbReference type="EC" id="1.14.13.59"/>
    </reaction>
</comment>
<dbReference type="eggNOG" id="COG3486">
    <property type="taxonomic scope" value="Bacteria"/>
</dbReference>
<evidence type="ECO:0000256" key="1">
    <source>
        <dbReference type="ARBA" id="ARBA00001974"/>
    </source>
</evidence>
<dbReference type="SUPFAM" id="SSF51905">
    <property type="entry name" value="FAD/NAD(P)-binding domain"/>
    <property type="match status" value="2"/>
</dbReference>
<proteinExistence type="inferred from homology"/>
<evidence type="ECO:0000256" key="5">
    <source>
        <dbReference type="ARBA" id="ARBA00016406"/>
    </source>
</evidence>
<evidence type="ECO:0000256" key="14">
    <source>
        <dbReference type="ARBA" id="ARBA00032738"/>
    </source>
</evidence>
<dbReference type="GO" id="GO:0047091">
    <property type="term" value="F:L-lysine 6-monooxygenase (NADPH) activity"/>
    <property type="evidence" value="ECO:0007669"/>
    <property type="project" value="UniProtKB-EC"/>
</dbReference>
<sequence>MNAPSETLDLVGVGIGPANLSLAALLHGNDRVTKTFVERRKAFEWHAGIMVPDAQMQVHFLKDLVTPVDPTNPFTFLAFAVEARRLYRLLITGRSRVPRKEFEQYCRWAADRVEDLRFGVAVEHVEWDGSAFVVYTDDGSIRARNIVTGTGLVPRMPECAKGHDPEQVFHTSQMLDIPRDLSRRRVAVIGGGQSGAEIVHYLLGSEARRPTRIVWGSRRPNLFPLDNSPFVEEHFLPNYSRHFHAQPADRRDLLNEQQRMSSDGVSVELLRAVYRRLYDLELLEGVERPCEVMVDHQLLGIERDRGGLLTTWRAGSGESVHKQVDVIICATGYRRGLPAVLEGMRHRLPQPDEFGVRADFSLDWDGPPDNRIYVQNAARRHFGVADPNLSLLAWRSAVIANSLLGHRRYDTDVVSGAVAWSFAEERRPAGAAGA</sequence>
<name>A8M129_SALAI</name>
<evidence type="ECO:0000256" key="4">
    <source>
        <dbReference type="ARBA" id="ARBA00013076"/>
    </source>
</evidence>
<evidence type="ECO:0000256" key="8">
    <source>
        <dbReference type="ARBA" id="ARBA00022857"/>
    </source>
</evidence>
<dbReference type="PANTHER" id="PTHR42802">
    <property type="entry name" value="MONOOXYGENASE"/>
    <property type="match status" value="1"/>
</dbReference>
<dbReference type="PATRIC" id="fig|391037.6.peg.584"/>
<gene>
    <name evidence="16" type="ordered locus">Sare_0571</name>
</gene>
<comment type="pathway">
    <text evidence="2">Siderophore biosynthesis.</text>
</comment>
<dbReference type="EMBL" id="CP000850">
    <property type="protein sequence ID" value="ABV96499.1"/>
    <property type="molecule type" value="Genomic_DNA"/>
</dbReference>
<dbReference type="InterPro" id="IPR025700">
    <property type="entry name" value="Lys/Orn_oxygenase"/>
</dbReference>
<keyword evidence="10 16" id="KW-0503">Monooxygenase</keyword>
<keyword evidence="7" id="KW-0274">FAD</keyword>
<evidence type="ECO:0000256" key="3">
    <source>
        <dbReference type="ARBA" id="ARBA00007588"/>
    </source>
</evidence>
<dbReference type="STRING" id="391037.Sare_0571"/>
<keyword evidence="6" id="KW-0285">Flavoprotein</keyword>
<evidence type="ECO:0000256" key="15">
    <source>
        <dbReference type="ARBA" id="ARBA00048407"/>
    </source>
</evidence>
<evidence type="ECO:0000256" key="10">
    <source>
        <dbReference type="ARBA" id="ARBA00023033"/>
    </source>
</evidence>
<evidence type="ECO:0000256" key="13">
    <source>
        <dbReference type="ARBA" id="ARBA00032493"/>
    </source>
</evidence>
<evidence type="ECO:0000256" key="11">
    <source>
        <dbReference type="ARBA" id="ARBA00029939"/>
    </source>
</evidence>
<protein>
    <recommendedName>
        <fullName evidence="5">L-lysine N6-monooxygenase MbtG</fullName>
        <ecNumber evidence="4">1.14.13.59</ecNumber>
    </recommendedName>
    <alternativeName>
        <fullName evidence="14">Lysine 6-N-hydroxylase</fullName>
    </alternativeName>
    <alternativeName>
        <fullName evidence="13">Lysine N6-hydroxylase</fullName>
    </alternativeName>
    <alternativeName>
        <fullName evidence="11">Lysine-N-oxygenase</fullName>
    </alternativeName>
    <alternativeName>
        <fullName evidence="12">Mycobactin synthase protein G</fullName>
    </alternativeName>
</protein>
<dbReference type="EC" id="1.14.13.59" evidence="4"/>
<dbReference type="OrthoDB" id="7527071at2"/>
<organism evidence="16">
    <name type="scientific">Salinispora arenicola (strain CNS-205)</name>
    <dbReference type="NCBI Taxonomy" id="391037"/>
    <lineage>
        <taxon>Bacteria</taxon>
        <taxon>Bacillati</taxon>
        <taxon>Actinomycetota</taxon>
        <taxon>Actinomycetes</taxon>
        <taxon>Micromonosporales</taxon>
        <taxon>Micromonosporaceae</taxon>
        <taxon>Salinispora</taxon>
    </lineage>
</organism>
<dbReference type="PANTHER" id="PTHR42802:SF1">
    <property type="entry name" value="L-ORNITHINE N(5)-MONOOXYGENASE"/>
    <property type="match status" value="1"/>
</dbReference>
<dbReference type="InterPro" id="IPR036188">
    <property type="entry name" value="FAD/NAD-bd_sf"/>
</dbReference>
<evidence type="ECO:0000256" key="6">
    <source>
        <dbReference type="ARBA" id="ARBA00022630"/>
    </source>
</evidence>
<evidence type="ECO:0000256" key="9">
    <source>
        <dbReference type="ARBA" id="ARBA00023002"/>
    </source>
</evidence>
<dbReference type="Gene3D" id="3.50.50.60">
    <property type="entry name" value="FAD/NAD(P)-binding domain"/>
    <property type="match status" value="1"/>
</dbReference>
<dbReference type="HOGENOM" id="CLU_020931_0_0_11"/>
<keyword evidence="8" id="KW-0521">NADP</keyword>
<evidence type="ECO:0000313" key="16">
    <source>
        <dbReference type="EMBL" id="ABV96499.1"/>
    </source>
</evidence>
<dbReference type="Pfam" id="PF13434">
    <property type="entry name" value="Lys_Orn_oxgnase"/>
    <property type="match status" value="1"/>
</dbReference>
<keyword evidence="9 16" id="KW-0560">Oxidoreductase</keyword>
<evidence type="ECO:0000256" key="2">
    <source>
        <dbReference type="ARBA" id="ARBA00004924"/>
    </source>
</evidence>
<accession>A8M129</accession>
<comment type="cofactor">
    <cofactor evidence="1">
        <name>FAD</name>
        <dbReference type="ChEBI" id="CHEBI:57692"/>
    </cofactor>
</comment>
<evidence type="ECO:0000256" key="12">
    <source>
        <dbReference type="ARBA" id="ARBA00031158"/>
    </source>
</evidence>
<dbReference type="KEGG" id="saq:Sare_0571"/>